<gene>
    <name evidence="2" type="ORF">ANN_22970</name>
</gene>
<name>A0ABQ8SJS5_PERAM</name>
<sequence>CRKYDRARRQYGIRLTLRDALGNDFNCTSAVLRFLSNTGLDKAVFTEVCTTPADRNGGTPAGPASSCHARREWSPSRRSNATPPAGTPSARPLASAAPPVLSSKEYRRVFNHDAPTAKSIKKWHDIFLATGSVLKKHDGGRRTSDEMVANVQAAYERSPRKSLRRASRELQVTTNCPQMSRPVRI</sequence>
<keyword evidence="3" id="KW-1185">Reference proteome</keyword>
<evidence type="ECO:0000313" key="2">
    <source>
        <dbReference type="EMBL" id="KAJ4434409.1"/>
    </source>
</evidence>
<evidence type="ECO:0000256" key="1">
    <source>
        <dbReference type="SAM" id="MobiDB-lite"/>
    </source>
</evidence>
<reference evidence="2 3" key="1">
    <citation type="journal article" date="2022" name="Allergy">
        <title>Genome assembly and annotation of Periplaneta americana reveal a comprehensive cockroach allergen profile.</title>
        <authorList>
            <person name="Wang L."/>
            <person name="Xiong Q."/>
            <person name="Saelim N."/>
            <person name="Wang L."/>
            <person name="Nong W."/>
            <person name="Wan A.T."/>
            <person name="Shi M."/>
            <person name="Liu X."/>
            <person name="Cao Q."/>
            <person name="Hui J.H.L."/>
            <person name="Sookrung N."/>
            <person name="Leung T.F."/>
            <person name="Tungtrongchitr A."/>
            <person name="Tsui S.K.W."/>
        </authorList>
    </citation>
    <scope>NUCLEOTIDE SEQUENCE [LARGE SCALE GENOMIC DNA]</scope>
    <source>
        <strain evidence="2">PWHHKU_190912</strain>
    </source>
</reference>
<feature type="non-terminal residue" evidence="2">
    <location>
        <position position="1"/>
    </location>
</feature>
<evidence type="ECO:0000313" key="3">
    <source>
        <dbReference type="Proteomes" id="UP001148838"/>
    </source>
</evidence>
<protein>
    <submittedName>
        <fullName evidence="2">Uncharacterized protein</fullName>
    </submittedName>
</protein>
<organism evidence="2 3">
    <name type="scientific">Periplaneta americana</name>
    <name type="common">American cockroach</name>
    <name type="synonym">Blatta americana</name>
    <dbReference type="NCBI Taxonomy" id="6978"/>
    <lineage>
        <taxon>Eukaryota</taxon>
        <taxon>Metazoa</taxon>
        <taxon>Ecdysozoa</taxon>
        <taxon>Arthropoda</taxon>
        <taxon>Hexapoda</taxon>
        <taxon>Insecta</taxon>
        <taxon>Pterygota</taxon>
        <taxon>Neoptera</taxon>
        <taxon>Polyneoptera</taxon>
        <taxon>Dictyoptera</taxon>
        <taxon>Blattodea</taxon>
        <taxon>Blattoidea</taxon>
        <taxon>Blattidae</taxon>
        <taxon>Blattinae</taxon>
        <taxon>Periplaneta</taxon>
    </lineage>
</organism>
<comment type="caution">
    <text evidence="2">The sequence shown here is derived from an EMBL/GenBank/DDBJ whole genome shotgun (WGS) entry which is preliminary data.</text>
</comment>
<feature type="compositionally biased region" description="Low complexity" evidence="1">
    <location>
        <begin position="88"/>
        <end position="98"/>
    </location>
</feature>
<dbReference type="Proteomes" id="UP001148838">
    <property type="component" value="Unassembled WGS sequence"/>
</dbReference>
<feature type="region of interest" description="Disordered" evidence="1">
    <location>
        <begin position="50"/>
        <end position="98"/>
    </location>
</feature>
<accession>A0ABQ8SJS5</accession>
<proteinExistence type="predicted"/>
<dbReference type="EMBL" id="JAJSOF020000025">
    <property type="protein sequence ID" value="KAJ4434409.1"/>
    <property type="molecule type" value="Genomic_DNA"/>
</dbReference>